<organism evidence="1">
    <name type="scientific">viral metagenome</name>
    <dbReference type="NCBI Taxonomy" id="1070528"/>
    <lineage>
        <taxon>unclassified sequences</taxon>
        <taxon>metagenomes</taxon>
        <taxon>organismal metagenomes</taxon>
    </lineage>
</organism>
<accession>A0A6C0C9A3</accession>
<sequence>MYHFKGRFGDLRDLDESALYAEPKQEHQYSSHEQIDKLHGDIRDLELLKEQAEKSMCRYENTPGGCARDNCPWQHKQPRMNASIDKLNAQIHFLEGLKKRAATKMCKYENDPKYPKGCTRDDCTWQHEKPKKMVPPHLTFAEKSRTQCKWELKDVTNEKTGEIIRKGFCTKWTCPFYHQRKQQPHFDTDDQPDVSDNYVLFPDVHHSQSESMMDKIHPENFGVSEKFDMPVKKQGKIVLNDDDATFSSFNNSLIELEKELDEFKATDGILLDIRARSLELIRGALNDEDEDDCKVDHSLLTPQTHCPNCDLFVCKGNSTLSLTDAINLCAGPPKDISPPKLEPDEMWVRAKNMDWGRSEDEDEN</sequence>
<evidence type="ECO:0000313" key="1">
    <source>
        <dbReference type="EMBL" id="QHT01021.1"/>
    </source>
</evidence>
<dbReference type="EMBL" id="MN739362">
    <property type="protein sequence ID" value="QHT01021.1"/>
    <property type="molecule type" value="Genomic_DNA"/>
</dbReference>
<protein>
    <recommendedName>
        <fullName evidence="2">C3H1-type domain-containing protein</fullName>
    </recommendedName>
</protein>
<name>A0A6C0C9A3_9ZZZZ</name>
<proteinExistence type="predicted"/>
<reference evidence="1" key="1">
    <citation type="journal article" date="2020" name="Nature">
        <title>Giant virus diversity and host interactions through global metagenomics.</title>
        <authorList>
            <person name="Schulz F."/>
            <person name="Roux S."/>
            <person name="Paez-Espino D."/>
            <person name="Jungbluth S."/>
            <person name="Walsh D.A."/>
            <person name="Denef V.J."/>
            <person name="McMahon K.D."/>
            <person name="Konstantinidis K.T."/>
            <person name="Eloe-Fadrosh E.A."/>
            <person name="Kyrpides N.C."/>
            <person name="Woyke T."/>
        </authorList>
    </citation>
    <scope>NUCLEOTIDE SEQUENCE</scope>
    <source>
        <strain evidence="1">GVMAG-M-3300020192-26</strain>
    </source>
</reference>
<dbReference type="AlphaFoldDB" id="A0A6C0C9A3"/>
<evidence type="ECO:0008006" key="2">
    <source>
        <dbReference type="Google" id="ProtNLM"/>
    </source>
</evidence>